<dbReference type="InterPro" id="IPR051603">
    <property type="entry name" value="Zinc-ADH_QOR/CCCR"/>
</dbReference>
<keyword evidence="1" id="KW-0521">NADP</keyword>
<sequence length="170" mass="18663">IGIAFVQIARAHGMQVIGSAGTAEGMEIVKKQGAHYVFNHREDGYMEKIKELTDGKGVDAIMEMNAHLHLVKDLDILSNGGRLVVVGRYGNIAINPRDIMLKEAKILGVMLPNSTIAERRNIGAAINDGIQKGWLRPLIWKEFPLKEASEAHRFMASGHGAKGRIVLNMI</sequence>
<evidence type="ECO:0000313" key="3">
    <source>
        <dbReference type="Proteomes" id="UP000694865"/>
    </source>
</evidence>
<organism evidence="3 4">
    <name type="scientific">Saccoglossus kowalevskii</name>
    <name type="common">Acorn worm</name>
    <dbReference type="NCBI Taxonomy" id="10224"/>
    <lineage>
        <taxon>Eukaryota</taxon>
        <taxon>Metazoa</taxon>
        <taxon>Hemichordata</taxon>
        <taxon>Enteropneusta</taxon>
        <taxon>Harrimaniidae</taxon>
        <taxon>Saccoglossus</taxon>
    </lineage>
</organism>
<dbReference type="Pfam" id="PF00107">
    <property type="entry name" value="ADH_zinc_N"/>
    <property type="match status" value="1"/>
</dbReference>
<dbReference type="Gene3D" id="3.40.50.720">
    <property type="entry name" value="NAD(P)-binding Rossmann-like Domain"/>
    <property type="match status" value="1"/>
</dbReference>
<dbReference type="Gene3D" id="3.90.180.10">
    <property type="entry name" value="Medium-chain alcohol dehydrogenases, catalytic domain"/>
    <property type="match status" value="1"/>
</dbReference>
<dbReference type="PANTHER" id="PTHR44154">
    <property type="entry name" value="QUINONE OXIDOREDUCTASE"/>
    <property type="match status" value="1"/>
</dbReference>
<name>A0ABM0LY41_SACKO</name>
<feature type="domain" description="Alcohol dehydrogenase-like C-terminal" evidence="2">
    <location>
        <begin position="1"/>
        <end position="114"/>
    </location>
</feature>
<dbReference type="PANTHER" id="PTHR44154:SF1">
    <property type="entry name" value="QUINONE OXIDOREDUCTASE"/>
    <property type="match status" value="1"/>
</dbReference>
<dbReference type="InterPro" id="IPR013149">
    <property type="entry name" value="ADH-like_C"/>
</dbReference>
<feature type="non-terminal residue" evidence="4">
    <location>
        <position position="1"/>
    </location>
</feature>
<dbReference type="SUPFAM" id="SSF51735">
    <property type="entry name" value="NAD(P)-binding Rossmann-fold domains"/>
    <property type="match status" value="1"/>
</dbReference>
<accession>A0ABM0LY41</accession>
<keyword evidence="3" id="KW-1185">Reference proteome</keyword>
<reference evidence="4" key="1">
    <citation type="submission" date="2025-08" db="UniProtKB">
        <authorList>
            <consortium name="RefSeq"/>
        </authorList>
    </citation>
    <scope>IDENTIFICATION</scope>
    <source>
        <tissue evidence="4">Testes</tissue>
    </source>
</reference>
<gene>
    <name evidence="4" type="primary">LOC102808891</name>
</gene>
<dbReference type="InterPro" id="IPR036291">
    <property type="entry name" value="NAD(P)-bd_dom_sf"/>
</dbReference>
<protein>
    <submittedName>
        <fullName evidence="4">Quinone oxidoreductase-like</fullName>
    </submittedName>
</protein>
<dbReference type="Proteomes" id="UP000694865">
    <property type="component" value="Unplaced"/>
</dbReference>
<evidence type="ECO:0000256" key="1">
    <source>
        <dbReference type="ARBA" id="ARBA00022857"/>
    </source>
</evidence>
<proteinExistence type="predicted"/>
<dbReference type="RefSeq" id="XP_006812682.1">
    <property type="nucleotide sequence ID" value="XM_006812619.1"/>
</dbReference>
<dbReference type="GeneID" id="102808891"/>
<evidence type="ECO:0000313" key="4">
    <source>
        <dbReference type="RefSeq" id="XP_006812682.1"/>
    </source>
</evidence>
<evidence type="ECO:0000259" key="2">
    <source>
        <dbReference type="Pfam" id="PF00107"/>
    </source>
</evidence>